<organism evidence="1">
    <name type="scientific">marine sediment metagenome</name>
    <dbReference type="NCBI Taxonomy" id="412755"/>
    <lineage>
        <taxon>unclassified sequences</taxon>
        <taxon>metagenomes</taxon>
        <taxon>ecological metagenomes</taxon>
    </lineage>
</organism>
<feature type="non-terminal residue" evidence="1">
    <location>
        <position position="1"/>
    </location>
</feature>
<accession>A0A0F8Y037</accession>
<dbReference type="AlphaFoldDB" id="A0A0F8Y037"/>
<name>A0A0F8Y037_9ZZZZ</name>
<evidence type="ECO:0000313" key="1">
    <source>
        <dbReference type="EMBL" id="KKK66885.1"/>
    </source>
</evidence>
<comment type="caution">
    <text evidence="1">The sequence shown here is derived from an EMBL/GenBank/DDBJ whole genome shotgun (WGS) entry which is preliminary data.</text>
</comment>
<sequence length="41" mass="4799">FGSHGRTFQWMSDARRASIVDMLRHLATHIEETDAKILRMN</sequence>
<dbReference type="EMBL" id="LAZR01059868">
    <property type="protein sequence ID" value="KKK66885.1"/>
    <property type="molecule type" value="Genomic_DNA"/>
</dbReference>
<gene>
    <name evidence="1" type="ORF">LCGC14_2959630</name>
</gene>
<proteinExistence type="predicted"/>
<protein>
    <submittedName>
        <fullName evidence="1">Uncharacterized protein</fullName>
    </submittedName>
</protein>
<reference evidence="1" key="1">
    <citation type="journal article" date="2015" name="Nature">
        <title>Complex archaea that bridge the gap between prokaryotes and eukaryotes.</title>
        <authorList>
            <person name="Spang A."/>
            <person name="Saw J.H."/>
            <person name="Jorgensen S.L."/>
            <person name="Zaremba-Niedzwiedzka K."/>
            <person name="Martijn J."/>
            <person name="Lind A.E."/>
            <person name="van Eijk R."/>
            <person name="Schleper C."/>
            <person name="Guy L."/>
            <person name="Ettema T.J."/>
        </authorList>
    </citation>
    <scope>NUCLEOTIDE SEQUENCE</scope>
</reference>